<sequence length="200" mass="22592">MAASDEPTVIKKYANRRLYNTGTSTYVTLEDLATMVKDGEEFVVQDAKSGEDLTHAVLTQIIFEQEGKTGQAMLPISVLRQLISFYGDQMQMVLPSYLEHSMTLFTREQERIREQMTSMVGKSPLDIMASGQKLIEEQTRRNMEMFQNAMQMFSPFNAAQEEGAKTGTAESEKKAAPSDELKAMREQIAAMQRKLDSLEK</sequence>
<dbReference type="AlphaFoldDB" id="A0A6N1VH10"/>
<dbReference type="InterPro" id="IPR010134">
    <property type="entry name" value="PHA_reg_PhaR"/>
</dbReference>
<dbReference type="InterPro" id="IPR012909">
    <property type="entry name" value="PHA_DNA-bd_N"/>
</dbReference>
<dbReference type="RefSeq" id="WP_175277995.1">
    <property type="nucleotide sequence ID" value="NZ_CP054836.1"/>
</dbReference>
<accession>A0A6N1VH10</accession>
<dbReference type="NCBIfam" id="TIGR01848">
    <property type="entry name" value="PHA_reg_PhaR"/>
    <property type="match status" value="1"/>
</dbReference>
<dbReference type="Proteomes" id="UP000509367">
    <property type="component" value="Chromosome"/>
</dbReference>
<feature type="region of interest" description="Disordered" evidence="1">
    <location>
        <begin position="160"/>
        <end position="180"/>
    </location>
</feature>
<dbReference type="KEGG" id="orm:HTY61_17450"/>
<proteinExistence type="predicted"/>
<evidence type="ECO:0000313" key="5">
    <source>
        <dbReference type="Proteomes" id="UP000509367"/>
    </source>
</evidence>
<organism evidence="4 5">
    <name type="scientific">Oricola thermophila</name>
    <dbReference type="NCBI Taxonomy" id="2742145"/>
    <lineage>
        <taxon>Bacteria</taxon>
        <taxon>Pseudomonadati</taxon>
        <taxon>Pseudomonadota</taxon>
        <taxon>Alphaproteobacteria</taxon>
        <taxon>Hyphomicrobiales</taxon>
        <taxon>Ahrensiaceae</taxon>
        <taxon>Oricola</taxon>
    </lineage>
</organism>
<gene>
    <name evidence="4" type="primary">phaR</name>
    <name evidence="4" type="ORF">HTY61_17450</name>
</gene>
<evidence type="ECO:0000256" key="1">
    <source>
        <dbReference type="SAM" id="MobiDB-lite"/>
    </source>
</evidence>
<keyword evidence="5" id="KW-1185">Reference proteome</keyword>
<reference evidence="4 5" key="1">
    <citation type="submission" date="2020-06" db="EMBL/GenBank/DDBJ databases">
        <title>Oricola thermophila sp. nov. isolated from a tidal sediments.</title>
        <authorList>
            <person name="Kwon K.K."/>
            <person name="Yang S.-H."/>
            <person name="Park M.-J."/>
        </authorList>
    </citation>
    <scope>NUCLEOTIDE SEQUENCE [LARGE SCALE GENOMIC DNA]</scope>
    <source>
        <strain evidence="4 5">MEBiC13590</strain>
    </source>
</reference>
<dbReference type="GO" id="GO:0006355">
    <property type="term" value="P:regulation of DNA-templated transcription"/>
    <property type="evidence" value="ECO:0007669"/>
    <property type="project" value="InterPro"/>
</dbReference>
<dbReference type="InterPro" id="IPR007897">
    <property type="entry name" value="PHB_accumulat"/>
</dbReference>
<dbReference type="Pfam" id="PF05233">
    <property type="entry name" value="PHB_acc"/>
    <property type="match status" value="1"/>
</dbReference>
<feature type="compositionally biased region" description="Basic and acidic residues" evidence="1">
    <location>
        <begin position="170"/>
        <end position="180"/>
    </location>
</feature>
<evidence type="ECO:0000313" key="4">
    <source>
        <dbReference type="EMBL" id="QKV20104.1"/>
    </source>
</evidence>
<protein>
    <submittedName>
        <fullName evidence="4">Polyhydroxyalkanoate synthesis repressor PhaR</fullName>
    </submittedName>
</protein>
<dbReference type="EMBL" id="CP054836">
    <property type="protein sequence ID" value="QKV20104.1"/>
    <property type="molecule type" value="Genomic_DNA"/>
</dbReference>
<evidence type="ECO:0000259" key="2">
    <source>
        <dbReference type="Pfam" id="PF05233"/>
    </source>
</evidence>
<name>A0A6N1VH10_9HYPH</name>
<feature type="domain" description="PHB accumulation regulatory" evidence="2">
    <location>
        <begin position="74"/>
        <end position="113"/>
    </location>
</feature>
<dbReference type="Pfam" id="PF07879">
    <property type="entry name" value="PHB_acc_N"/>
    <property type="match status" value="1"/>
</dbReference>
<feature type="domain" description="PHA accumulation regulator DNA-binding N-terminal" evidence="3">
    <location>
        <begin position="9"/>
        <end position="68"/>
    </location>
</feature>
<evidence type="ECO:0000259" key="3">
    <source>
        <dbReference type="Pfam" id="PF07879"/>
    </source>
</evidence>